<dbReference type="Pfam" id="PF00023">
    <property type="entry name" value="Ank"/>
    <property type="match status" value="1"/>
</dbReference>
<keyword evidence="1" id="KW-0677">Repeat</keyword>
<keyword evidence="9" id="KW-1185">Reference proteome</keyword>
<dbReference type="SMART" id="SM00220">
    <property type="entry name" value="S_TKc"/>
    <property type="match status" value="1"/>
</dbReference>
<evidence type="ECO:0000313" key="9">
    <source>
        <dbReference type="Proteomes" id="UP000095280"/>
    </source>
</evidence>
<dbReference type="InterPro" id="IPR036770">
    <property type="entry name" value="Ankyrin_rpt-contain_sf"/>
</dbReference>
<evidence type="ECO:0000256" key="6">
    <source>
        <dbReference type="PROSITE-ProRule" id="PRU10141"/>
    </source>
</evidence>
<feature type="repeat" description="ANK" evidence="5">
    <location>
        <begin position="542"/>
        <end position="574"/>
    </location>
</feature>
<dbReference type="Pfam" id="PF12796">
    <property type="entry name" value="Ank_2"/>
    <property type="match status" value="4"/>
</dbReference>
<keyword evidence="4 5" id="KW-0040">ANK repeat</keyword>
<dbReference type="InterPro" id="IPR011009">
    <property type="entry name" value="Kinase-like_dom_sf"/>
</dbReference>
<evidence type="ECO:0000259" key="8">
    <source>
        <dbReference type="PROSITE" id="PS50011"/>
    </source>
</evidence>
<evidence type="ECO:0000256" key="2">
    <source>
        <dbReference type="ARBA" id="ARBA00022741"/>
    </source>
</evidence>
<keyword evidence="3 6" id="KW-0067">ATP-binding</keyword>
<dbReference type="Gene3D" id="1.25.40.20">
    <property type="entry name" value="Ankyrin repeat-containing domain"/>
    <property type="match status" value="4"/>
</dbReference>
<dbReference type="InterPro" id="IPR000719">
    <property type="entry name" value="Prot_kinase_dom"/>
</dbReference>
<evidence type="ECO:0000256" key="5">
    <source>
        <dbReference type="PROSITE-ProRule" id="PRU00023"/>
    </source>
</evidence>
<reference evidence="10" key="1">
    <citation type="submission" date="2016-11" db="UniProtKB">
        <authorList>
            <consortium name="WormBaseParasite"/>
        </authorList>
    </citation>
    <scope>IDENTIFICATION</scope>
</reference>
<dbReference type="SMART" id="SM00248">
    <property type="entry name" value="ANK"/>
    <property type="match status" value="15"/>
</dbReference>
<dbReference type="SUPFAM" id="SSF56112">
    <property type="entry name" value="Protein kinase-like (PK-like)"/>
    <property type="match status" value="1"/>
</dbReference>
<feature type="domain" description="Protein kinase" evidence="8">
    <location>
        <begin position="939"/>
        <end position="1203"/>
    </location>
</feature>
<organism evidence="9 10">
    <name type="scientific">Macrostomum lignano</name>
    <dbReference type="NCBI Taxonomy" id="282301"/>
    <lineage>
        <taxon>Eukaryota</taxon>
        <taxon>Metazoa</taxon>
        <taxon>Spiralia</taxon>
        <taxon>Lophotrochozoa</taxon>
        <taxon>Platyhelminthes</taxon>
        <taxon>Rhabditophora</taxon>
        <taxon>Macrostomorpha</taxon>
        <taxon>Macrostomida</taxon>
        <taxon>Macrostomidae</taxon>
        <taxon>Macrostomum</taxon>
    </lineage>
</organism>
<dbReference type="Pfam" id="PF00069">
    <property type="entry name" value="Pkinase"/>
    <property type="match status" value="1"/>
</dbReference>
<protein>
    <submittedName>
        <fullName evidence="10">Protein kinase domain-containing protein</fullName>
    </submittedName>
</protein>
<feature type="repeat" description="ANK" evidence="5">
    <location>
        <begin position="407"/>
        <end position="439"/>
    </location>
</feature>
<dbReference type="Gene3D" id="1.10.510.10">
    <property type="entry name" value="Transferase(Phosphotransferase) domain 1"/>
    <property type="match status" value="1"/>
</dbReference>
<keyword evidence="2 6" id="KW-0547">Nucleotide-binding</keyword>
<name>A0A1I8ITP8_9PLAT</name>
<feature type="repeat" description="ANK" evidence="5">
    <location>
        <begin position="807"/>
        <end position="839"/>
    </location>
</feature>
<feature type="repeat" description="ANK" evidence="5">
    <location>
        <begin position="840"/>
        <end position="874"/>
    </location>
</feature>
<dbReference type="PANTHER" id="PTHR24198:SF165">
    <property type="entry name" value="ANKYRIN REPEAT-CONTAINING PROTEIN-RELATED"/>
    <property type="match status" value="1"/>
</dbReference>
<feature type="repeat" description="ANK" evidence="5">
    <location>
        <begin position="774"/>
        <end position="806"/>
    </location>
</feature>
<evidence type="ECO:0000256" key="3">
    <source>
        <dbReference type="ARBA" id="ARBA00022840"/>
    </source>
</evidence>
<feature type="repeat" description="ANK" evidence="5">
    <location>
        <begin position="607"/>
        <end position="639"/>
    </location>
</feature>
<dbReference type="PROSITE" id="PS50011">
    <property type="entry name" value="PROTEIN_KINASE_DOM"/>
    <property type="match status" value="1"/>
</dbReference>
<dbReference type="InterPro" id="IPR008271">
    <property type="entry name" value="Ser/Thr_kinase_AS"/>
</dbReference>
<dbReference type="SUPFAM" id="SSF48403">
    <property type="entry name" value="Ankyrin repeat"/>
    <property type="match status" value="2"/>
</dbReference>
<dbReference type="PANTHER" id="PTHR24198">
    <property type="entry name" value="ANKYRIN REPEAT AND PROTEIN KINASE DOMAIN-CONTAINING PROTEIN"/>
    <property type="match status" value="1"/>
</dbReference>
<dbReference type="AlphaFoldDB" id="A0A1I8ITP8"/>
<sequence length="1204" mass="130787">CNASLGYISTASAAETFCSSSTVRPSILRRTKPTPQGRFVSSVKFSTVSWSDMAGCNWQLPSGSVALRPKKNDRHSLHRRPTAFGLHRHSPVMGLHSPVLFTVPSVAQPQGLERMTIVVTRQAPVALVPSDSWLTDAPSLIVALAVLRPHRMAVAGDAAAGAGRWSPVIRQAAFAVRTFGIVATIDASSAADVAAGVVQVPVELALLAVAGAVTRPALPRVLLCGGAPRPVVIVFSAFLALDAFGVVLTGAGALLSGWIGVADCRVTVALAPAAHSDVRDGVEVLVKHVGAERVAVGVEPVETDQDVRGEDPVLRGVGHGRGQLLKAVLVIDIQPVHQGHEQHVSIKSSSGASLFAQLLAGMMQQQQRQEQGRNNKMLLFKAAIEGNGSMCQRLVASGVDPDVQHEKGLRPLHLAAHQGHEKTVAALLDAGANADVTDEDGDTPLMVAIMQKEWQTARLLIERNAELRLKNNNGYTAADLALAKGNLGLVKMMERKRPALQLNGRMNGSQLLQAAQDGNDDLIGFWLDQNPDRSACNVQLKDGRTLAFVAALNGHLDIIERLERCRADYNIADSEGNIPLFCAAQNGHDKILKILIKRSRVNHRNENKRTALFSAVLNGRETAMKMLLDAGADTDAADCQGLTPLACSIVSNNPDRIVRLLASRTKDLSFVDKNGYGYAHLAVISQRLPVLKTLRSHGIILDTPNTGDGETPLLAACQVGPLETVEYLLKEGCNSGHQNNHGVSPALRAAYCNQEDILRHLVNHGAPLDLKNRKGETAILCAAEKNSFSMVQLLHRRGCNLRVADRSGMTVAHYAAKHANHELLGYLDQNGVALDKPDSDGQTPLMMAAGADDMNCTVVRLLVRAGANVDARNNKGKNAAQIANGQGNRHLVHLLQSGGISDQPKNPPPSYPKPPRESSTPRAEIDENFDTWDFFIEEGDKKKPIGSGGFGKVYKAFTDRHQFVAVKVIKPMGNMDSAQRRQIFLQEKQAMDLLRHVRHENIVRFLKAEEKDGKFYIFSELLSGYTIQEIMFKQKKPIDEGGIKRFTIQVCQALSHLHSLPKPIIHRDIKSSNIMLTNPGIVKLIDFGFAREISNSQMMMTRTQCGTPFFMAPEILAPMNEGVAYTSKTDVWALGCTVFEMATMEPPNSEIQALFFLGIVVSSKPMPKIPGASAELQDFYQLCVEREPSNRPEASRLLQHKFLK</sequence>
<feature type="repeat" description="ANK" evidence="5">
    <location>
        <begin position="440"/>
        <end position="472"/>
    </location>
</feature>
<dbReference type="PROSITE" id="PS50088">
    <property type="entry name" value="ANK_REPEAT"/>
    <property type="match status" value="9"/>
</dbReference>
<dbReference type="GO" id="GO:0004672">
    <property type="term" value="F:protein kinase activity"/>
    <property type="evidence" value="ECO:0007669"/>
    <property type="project" value="InterPro"/>
</dbReference>
<dbReference type="InterPro" id="IPR002110">
    <property type="entry name" value="Ankyrin_rpt"/>
</dbReference>
<evidence type="ECO:0000256" key="7">
    <source>
        <dbReference type="SAM" id="MobiDB-lite"/>
    </source>
</evidence>
<dbReference type="PROSITE" id="PS00108">
    <property type="entry name" value="PROTEIN_KINASE_ST"/>
    <property type="match status" value="1"/>
</dbReference>
<feature type="repeat" description="ANK" evidence="5">
    <location>
        <begin position="708"/>
        <end position="740"/>
    </location>
</feature>
<dbReference type="PROSITE" id="PS00107">
    <property type="entry name" value="PROTEIN_KINASE_ATP"/>
    <property type="match status" value="1"/>
</dbReference>
<dbReference type="PRINTS" id="PR01415">
    <property type="entry name" value="ANKYRIN"/>
</dbReference>
<dbReference type="WBParaSite" id="maker-uti_cns_0017004-snap-gene-0.3-mRNA-1">
    <property type="protein sequence ID" value="maker-uti_cns_0017004-snap-gene-0.3-mRNA-1"/>
    <property type="gene ID" value="maker-uti_cns_0017004-snap-gene-0.3"/>
</dbReference>
<dbReference type="Proteomes" id="UP000095280">
    <property type="component" value="Unplaced"/>
</dbReference>
<feature type="repeat" description="ANK" evidence="5">
    <location>
        <begin position="741"/>
        <end position="773"/>
    </location>
</feature>
<feature type="binding site" evidence="6">
    <location>
        <position position="967"/>
    </location>
    <ligand>
        <name>ATP</name>
        <dbReference type="ChEBI" id="CHEBI:30616"/>
    </ligand>
</feature>
<proteinExistence type="predicted"/>
<evidence type="ECO:0000256" key="1">
    <source>
        <dbReference type="ARBA" id="ARBA00022737"/>
    </source>
</evidence>
<feature type="region of interest" description="Disordered" evidence="7">
    <location>
        <begin position="898"/>
        <end position="923"/>
    </location>
</feature>
<dbReference type="GO" id="GO:0005524">
    <property type="term" value="F:ATP binding"/>
    <property type="evidence" value="ECO:0007669"/>
    <property type="project" value="UniProtKB-UniRule"/>
</dbReference>
<evidence type="ECO:0000313" key="10">
    <source>
        <dbReference type="WBParaSite" id="maker-uti_cns_0017004-snap-gene-0.3-mRNA-1"/>
    </source>
</evidence>
<accession>A0A1I8ITP8</accession>
<dbReference type="PROSITE" id="PS50297">
    <property type="entry name" value="ANK_REP_REGION"/>
    <property type="match status" value="5"/>
</dbReference>
<evidence type="ECO:0000256" key="4">
    <source>
        <dbReference type="ARBA" id="ARBA00023043"/>
    </source>
</evidence>
<dbReference type="InterPro" id="IPR017441">
    <property type="entry name" value="Protein_kinase_ATP_BS"/>
</dbReference>